<feature type="domain" description="CzcB-like C-terminal circularly permuted SH3-like" evidence="5">
    <location>
        <begin position="315"/>
        <end position="375"/>
    </location>
</feature>
<dbReference type="Gene3D" id="2.40.50.100">
    <property type="match status" value="1"/>
</dbReference>
<dbReference type="InterPro" id="IPR051909">
    <property type="entry name" value="MFP_Cation_Efflux"/>
</dbReference>
<dbReference type="Gene3D" id="2.40.30.170">
    <property type="match status" value="1"/>
</dbReference>
<dbReference type="GO" id="GO:0022857">
    <property type="term" value="F:transmembrane transporter activity"/>
    <property type="evidence" value="ECO:0007669"/>
    <property type="project" value="InterPro"/>
</dbReference>
<evidence type="ECO:0000259" key="5">
    <source>
        <dbReference type="Pfam" id="PF25975"/>
    </source>
</evidence>
<gene>
    <name evidence="6" type="ORF">SAMN05421771_3189</name>
</gene>
<organism evidence="6 7">
    <name type="scientific">Granulicella pectinivorans</name>
    <dbReference type="NCBI Taxonomy" id="474950"/>
    <lineage>
        <taxon>Bacteria</taxon>
        <taxon>Pseudomonadati</taxon>
        <taxon>Acidobacteriota</taxon>
        <taxon>Terriglobia</taxon>
        <taxon>Terriglobales</taxon>
        <taxon>Acidobacteriaceae</taxon>
        <taxon>Granulicella</taxon>
    </lineage>
</organism>
<feature type="domain" description="CzcB-like barrel-sandwich hybrid" evidence="4">
    <location>
        <begin position="79"/>
        <end position="230"/>
    </location>
</feature>
<evidence type="ECO:0000259" key="4">
    <source>
        <dbReference type="Pfam" id="PF25973"/>
    </source>
</evidence>
<dbReference type="PROSITE" id="PS51257">
    <property type="entry name" value="PROKAR_LIPOPROTEIN"/>
    <property type="match status" value="1"/>
</dbReference>
<dbReference type="InterPro" id="IPR058647">
    <property type="entry name" value="BSH_CzcB-like"/>
</dbReference>
<dbReference type="GO" id="GO:0016020">
    <property type="term" value="C:membrane"/>
    <property type="evidence" value="ECO:0007669"/>
    <property type="project" value="InterPro"/>
</dbReference>
<reference evidence="6 7" key="1">
    <citation type="submission" date="2016-10" db="EMBL/GenBank/DDBJ databases">
        <authorList>
            <person name="de Groot N.N."/>
        </authorList>
    </citation>
    <scope>NUCLEOTIDE SEQUENCE [LARGE SCALE GENOMIC DNA]</scope>
    <source>
        <strain evidence="6 7">DSM 21001</strain>
    </source>
</reference>
<dbReference type="NCBIfam" id="TIGR01730">
    <property type="entry name" value="RND_mfp"/>
    <property type="match status" value="1"/>
</dbReference>
<dbReference type="SUPFAM" id="SSF111369">
    <property type="entry name" value="HlyD-like secretion proteins"/>
    <property type="match status" value="1"/>
</dbReference>
<dbReference type="FunFam" id="2.40.30.170:FF:000010">
    <property type="entry name" value="Efflux RND transporter periplasmic adaptor subunit"/>
    <property type="match status" value="1"/>
</dbReference>
<proteinExistence type="inferred from homology"/>
<dbReference type="Pfam" id="PF25973">
    <property type="entry name" value="BSH_CzcB"/>
    <property type="match status" value="1"/>
</dbReference>
<evidence type="ECO:0000313" key="6">
    <source>
        <dbReference type="EMBL" id="SFS17540.1"/>
    </source>
</evidence>
<feature type="domain" description="CusB-like beta-barrel" evidence="3">
    <location>
        <begin position="233"/>
        <end position="310"/>
    </location>
</feature>
<dbReference type="Proteomes" id="UP000199024">
    <property type="component" value="Unassembled WGS sequence"/>
</dbReference>
<dbReference type="InterPro" id="IPR006143">
    <property type="entry name" value="RND_pump_MFP"/>
</dbReference>
<dbReference type="PANTHER" id="PTHR30097">
    <property type="entry name" value="CATION EFFLUX SYSTEM PROTEIN CUSB"/>
    <property type="match status" value="1"/>
</dbReference>
<accession>A0A1I6MPB7</accession>
<keyword evidence="2" id="KW-0813">Transport</keyword>
<comment type="similarity">
    <text evidence="1">Belongs to the membrane fusion protein (MFP) (TC 8.A.1) family.</text>
</comment>
<dbReference type="Pfam" id="PF25975">
    <property type="entry name" value="CzcB_C"/>
    <property type="match status" value="1"/>
</dbReference>
<protein>
    <submittedName>
        <fullName evidence="6">Membrane fusion protein, cobalt-zinc-cadmium efflux system</fullName>
    </submittedName>
</protein>
<evidence type="ECO:0000259" key="3">
    <source>
        <dbReference type="Pfam" id="PF25954"/>
    </source>
</evidence>
<dbReference type="STRING" id="474950.SAMN05421771_3189"/>
<dbReference type="InterPro" id="IPR058649">
    <property type="entry name" value="CzcB_C"/>
</dbReference>
<evidence type="ECO:0000256" key="2">
    <source>
        <dbReference type="ARBA" id="ARBA00022448"/>
    </source>
</evidence>
<dbReference type="RefSeq" id="WP_089840495.1">
    <property type="nucleotide sequence ID" value="NZ_FOZL01000001.1"/>
</dbReference>
<dbReference type="AlphaFoldDB" id="A0A1I6MPB7"/>
<name>A0A1I6MPB7_9BACT</name>
<dbReference type="EMBL" id="FOZL01000001">
    <property type="protein sequence ID" value="SFS17540.1"/>
    <property type="molecule type" value="Genomic_DNA"/>
</dbReference>
<dbReference type="InterPro" id="IPR058792">
    <property type="entry name" value="Beta-barrel_RND_2"/>
</dbReference>
<keyword evidence="7" id="KW-1185">Reference proteome</keyword>
<dbReference type="Pfam" id="PF25954">
    <property type="entry name" value="Beta-barrel_RND_2"/>
    <property type="match status" value="1"/>
</dbReference>
<sequence length="388" mass="41957">MITTHRLPAILSAFLVLPLLVTGGCKEKPKAAIAAEKSNPNEVAVTPALAENLKFGTPEMQDVVGNLQVAAHVETDARRIAHVGSPVKGRILRLLAFEGQSVRPGTTLAMLHSTDLSDTQFALIKAASQQTLAAAGVHRAEQLVKADVIGRAELERREAELLQASTEAASYRTQLHGLGMTEGQIHQLETTRKLSADYPIVTPRGGTVLKRDITIGQVVQPADPAFTIADLSSVWIVANVPEEDAGHLKSGMQVEVRIPALPQEKITGRLSFVSPIVDPATRTVEVRMDLANQRGLLKPDELASMTLTGHTERKLTVPNAAVVREDNQDYVFVQAAEQKYILRSVTLGEEENDRRVVLSGVAEGEKIVTEGAFHLNNQRKQNAVKGGE</sequence>
<evidence type="ECO:0000256" key="1">
    <source>
        <dbReference type="ARBA" id="ARBA00009477"/>
    </source>
</evidence>
<dbReference type="Gene3D" id="2.40.420.20">
    <property type="match status" value="1"/>
</dbReference>
<dbReference type="OrthoDB" id="9765657at2"/>
<evidence type="ECO:0000313" key="7">
    <source>
        <dbReference type="Proteomes" id="UP000199024"/>
    </source>
</evidence>